<evidence type="ECO:0000313" key="4">
    <source>
        <dbReference type="Proteomes" id="UP000516437"/>
    </source>
</evidence>
<feature type="coiled-coil region" evidence="1">
    <location>
        <begin position="365"/>
        <end position="392"/>
    </location>
</feature>
<organism evidence="3 4">
    <name type="scientific">Morella rubra</name>
    <name type="common">Chinese bayberry</name>
    <dbReference type="NCBI Taxonomy" id="262757"/>
    <lineage>
        <taxon>Eukaryota</taxon>
        <taxon>Viridiplantae</taxon>
        <taxon>Streptophyta</taxon>
        <taxon>Embryophyta</taxon>
        <taxon>Tracheophyta</taxon>
        <taxon>Spermatophyta</taxon>
        <taxon>Magnoliopsida</taxon>
        <taxon>eudicotyledons</taxon>
        <taxon>Gunneridae</taxon>
        <taxon>Pentapetalae</taxon>
        <taxon>rosids</taxon>
        <taxon>fabids</taxon>
        <taxon>Fagales</taxon>
        <taxon>Myricaceae</taxon>
        <taxon>Morella</taxon>
    </lineage>
</organism>
<gene>
    <name evidence="3" type="ORF">CJ030_MR5G003550</name>
</gene>
<keyword evidence="1" id="KW-0175">Coiled coil</keyword>
<evidence type="ECO:0000256" key="1">
    <source>
        <dbReference type="SAM" id="Coils"/>
    </source>
</evidence>
<dbReference type="PANTHER" id="PTHR33499">
    <property type="entry name" value="OS12G0282400 PROTEIN-RELATED"/>
    <property type="match status" value="1"/>
</dbReference>
<dbReference type="OrthoDB" id="1564766at2759"/>
<evidence type="ECO:0000256" key="2">
    <source>
        <dbReference type="SAM" id="MobiDB-lite"/>
    </source>
</evidence>
<dbReference type="InterPro" id="IPR004252">
    <property type="entry name" value="Probable_transposase_24"/>
</dbReference>
<feature type="region of interest" description="Disordered" evidence="2">
    <location>
        <begin position="110"/>
        <end position="167"/>
    </location>
</feature>
<evidence type="ECO:0000313" key="3">
    <source>
        <dbReference type="EMBL" id="KAB1213380.1"/>
    </source>
</evidence>
<sequence length="414" mass="47361">MDDMMTDLSQRMESVLQPTHCMVSDISRRLTTLEQKVADMDIGWKKEVAALKEVLKSVATGVELFPLTERVVLIEEHLRHVRHVLKLTDDDDDDEQTTSCQHGGKRLRCDSSVRAESSPGTLAVSGPSLRDRNELPSPDTTSPVGTQSSCASTSEIRHVRGSTRGLPYSRLAPGGKLTDDFQLDYDRAEDRFTVTSTMNTAYRTHRNRMFQHYSVFNSKEKALEHPYPEMNKEEWTRVCDLFASEEFQRRSAINKENRAKLKIVHTSGARSFQRMRALLKNPESNEISAALLYKKTHTNKDGMWTSEDARENFEKMEALQLQYESEGKSYTEVEIFAEVLGTKAGYVRGLGRSVRFVGSSSSVSSVDLSRKLEEARLQIEEMRARQLEYEALLVKWSDMEQTMREHLQMMEEQQ</sequence>
<accession>A0A6A1VRP5</accession>
<proteinExistence type="predicted"/>
<reference evidence="3 4" key="1">
    <citation type="journal article" date="2019" name="Plant Biotechnol. J.">
        <title>The red bayberry genome and genetic basis of sex determination.</title>
        <authorList>
            <person name="Jia H.M."/>
            <person name="Jia H.J."/>
            <person name="Cai Q.L."/>
            <person name="Wang Y."/>
            <person name="Zhao H.B."/>
            <person name="Yang W.F."/>
            <person name="Wang G.Y."/>
            <person name="Li Y.H."/>
            <person name="Zhan D.L."/>
            <person name="Shen Y.T."/>
            <person name="Niu Q.F."/>
            <person name="Chang L."/>
            <person name="Qiu J."/>
            <person name="Zhao L."/>
            <person name="Xie H.B."/>
            <person name="Fu W.Y."/>
            <person name="Jin J."/>
            <person name="Li X.W."/>
            <person name="Jiao Y."/>
            <person name="Zhou C.C."/>
            <person name="Tu T."/>
            <person name="Chai C.Y."/>
            <person name="Gao J.L."/>
            <person name="Fan L.J."/>
            <person name="van de Weg E."/>
            <person name="Wang J.Y."/>
            <person name="Gao Z.S."/>
        </authorList>
    </citation>
    <scope>NUCLEOTIDE SEQUENCE [LARGE SCALE GENOMIC DNA]</scope>
    <source>
        <tissue evidence="3">Leaves</tissue>
    </source>
</reference>
<dbReference type="Proteomes" id="UP000516437">
    <property type="component" value="Chromosome 5"/>
</dbReference>
<dbReference type="AlphaFoldDB" id="A0A6A1VRP5"/>
<dbReference type="PANTHER" id="PTHR33499:SF11">
    <property type="entry name" value="NO APICAL MERISTEM-ASSOCIATED C-TERMINAL DOMAIN-CONTAINING PROTEIN"/>
    <property type="match status" value="1"/>
</dbReference>
<name>A0A6A1VRP5_9ROSI</name>
<dbReference type="EMBL" id="RXIC02000023">
    <property type="protein sequence ID" value="KAB1213380.1"/>
    <property type="molecule type" value="Genomic_DNA"/>
</dbReference>
<keyword evidence="4" id="KW-1185">Reference proteome</keyword>
<protein>
    <submittedName>
        <fullName evidence="3">Uncharacterized protein</fullName>
    </submittedName>
</protein>
<comment type="caution">
    <text evidence="3">The sequence shown here is derived from an EMBL/GenBank/DDBJ whole genome shotgun (WGS) entry which is preliminary data.</text>
</comment>
<dbReference type="Pfam" id="PF03004">
    <property type="entry name" value="Transposase_24"/>
    <property type="match status" value="1"/>
</dbReference>
<feature type="compositionally biased region" description="Polar residues" evidence="2">
    <location>
        <begin position="138"/>
        <end position="154"/>
    </location>
</feature>